<dbReference type="GO" id="GO:0003677">
    <property type="term" value="F:DNA binding"/>
    <property type="evidence" value="ECO:0007669"/>
    <property type="project" value="UniProtKB-KW"/>
</dbReference>
<dbReference type="AlphaFoldDB" id="I3ZJX0"/>
<dbReference type="CDD" id="cd00088">
    <property type="entry name" value="HPT"/>
    <property type="match status" value="1"/>
</dbReference>
<feature type="domain" description="Response regulatory" evidence="4">
    <location>
        <begin position="6"/>
        <end position="119"/>
    </location>
</feature>
<dbReference type="PANTHER" id="PTHR44591:SF3">
    <property type="entry name" value="RESPONSE REGULATORY DOMAIN-CONTAINING PROTEIN"/>
    <property type="match status" value="1"/>
</dbReference>
<dbReference type="Proteomes" id="UP000006056">
    <property type="component" value="Chromosome"/>
</dbReference>
<dbReference type="SUPFAM" id="SSF47226">
    <property type="entry name" value="Histidine-containing phosphotransfer domain, HPT domain"/>
    <property type="match status" value="1"/>
</dbReference>
<keyword evidence="6" id="KW-0238">DNA-binding</keyword>
<dbReference type="eggNOG" id="COG2198">
    <property type="taxonomic scope" value="Bacteria"/>
</dbReference>
<dbReference type="GO" id="GO:0000160">
    <property type="term" value="P:phosphorelay signal transduction system"/>
    <property type="evidence" value="ECO:0007669"/>
    <property type="project" value="InterPro"/>
</dbReference>
<dbReference type="HOGENOM" id="CLU_1160650_0_0_0"/>
<organism evidence="6 7">
    <name type="scientific">Terriglobus roseus (strain DSM 18391 / NRRL B-41598 / KBS 63)</name>
    <dbReference type="NCBI Taxonomy" id="926566"/>
    <lineage>
        <taxon>Bacteria</taxon>
        <taxon>Pseudomonadati</taxon>
        <taxon>Acidobacteriota</taxon>
        <taxon>Terriglobia</taxon>
        <taxon>Terriglobales</taxon>
        <taxon>Acidobacteriaceae</taxon>
        <taxon>Terriglobus</taxon>
    </lineage>
</organism>
<feature type="modified residue" description="4-aspartylphosphate" evidence="3">
    <location>
        <position position="55"/>
    </location>
</feature>
<keyword evidence="7" id="KW-1185">Reference proteome</keyword>
<dbReference type="STRING" id="926566.Terro_3321"/>
<dbReference type="KEGG" id="trs:Terro_3321"/>
<sequence length="250" mass="26977">MRNGRSLLLVDDDETTRDLLSMLLGGEGWQITVAKGGEESLRIVSQSPPDVILSDLQMPGLCGAPMATALRVSMSALSEMPLLIAMTATTASSAPAGFDDLIQKPFDPGDLLRRCEALWNGKLPATPGACAMDATEPVIAIESFYRMKAAMPAAQLRSLYDFALVDAEARIARMSEALETSDDTTYRREAHALKGSCAMVGALRLRTLASTAEETGLPSKPLTGWKPLQHFREELGQIRHMLESLLPSTS</sequence>
<dbReference type="Pfam" id="PF00072">
    <property type="entry name" value="Response_reg"/>
    <property type="match status" value="1"/>
</dbReference>
<dbReference type="Gene3D" id="1.20.120.160">
    <property type="entry name" value="HPT domain"/>
    <property type="match status" value="1"/>
</dbReference>
<evidence type="ECO:0000256" key="1">
    <source>
        <dbReference type="ARBA" id="ARBA00022553"/>
    </source>
</evidence>
<dbReference type="InterPro" id="IPR008207">
    <property type="entry name" value="Sig_transdc_His_kin_Hpt_dom"/>
</dbReference>
<dbReference type="SUPFAM" id="SSF52172">
    <property type="entry name" value="CheY-like"/>
    <property type="match status" value="1"/>
</dbReference>
<feature type="domain" description="HPt" evidence="5">
    <location>
        <begin position="152"/>
        <end position="245"/>
    </location>
</feature>
<dbReference type="InterPro" id="IPR011006">
    <property type="entry name" value="CheY-like_superfamily"/>
</dbReference>
<keyword evidence="1 3" id="KW-0597">Phosphoprotein</keyword>
<evidence type="ECO:0000259" key="4">
    <source>
        <dbReference type="PROSITE" id="PS50110"/>
    </source>
</evidence>
<dbReference type="Pfam" id="PF01627">
    <property type="entry name" value="Hpt"/>
    <property type="match status" value="1"/>
</dbReference>
<dbReference type="RefSeq" id="WP_014786799.1">
    <property type="nucleotide sequence ID" value="NC_018014.1"/>
</dbReference>
<proteinExistence type="predicted"/>
<dbReference type="eggNOG" id="COG0745">
    <property type="taxonomic scope" value="Bacteria"/>
</dbReference>
<feature type="modified residue" description="Phosphohistidine" evidence="2">
    <location>
        <position position="191"/>
    </location>
</feature>
<reference evidence="6 7" key="1">
    <citation type="submission" date="2012-06" db="EMBL/GenBank/DDBJ databases">
        <title>Complete genome of Terriglobus roseus DSM 18391.</title>
        <authorList>
            <consortium name="US DOE Joint Genome Institute (JGI-PGF)"/>
            <person name="Lucas S."/>
            <person name="Copeland A."/>
            <person name="Lapidus A."/>
            <person name="Glavina del Rio T."/>
            <person name="Dalin E."/>
            <person name="Tice H."/>
            <person name="Bruce D."/>
            <person name="Goodwin L."/>
            <person name="Pitluck S."/>
            <person name="Peters L."/>
            <person name="Mikhailova N."/>
            <person name="Munk A.C.C."/>
            <person name="Kyrpides N."/>
            <person name="Mavromatis K."/>
            <person name="Ivanova N."/>
            <person name="Brettin T."/>
            <person name="Detter J.C."/>
            <person name="Han C."/>
            <person name="Larimer F."/>
            <person name="Land M."/>
            <person name="Hauser L."/>
            <person name="Markowitz V."/>
            <person name="Cheng J.-F."/>
            <person name="Hugenholtz P."/>
            <person name="Woyke T."/>
            <person name="Wu D."/>
            <person name="Brambilla E."/>
            <person name="Klenk H.-P."/>
            <person name="Eisen J.A."/>
        </authorList>
    </citation>
    <scope>NUCLEOTIDE SEQUENCE [LARGE SCALE GENOMIC DNA]</scope>
    <source>
        <strain evidence="7">DSM 18391 / NRRL B-41598 / KBS 63</strain>
    </source>
</reference>
<dbReference type="PROSITE" id="PS50894">
    <property type="entry name" value="HPT"/>
    <property type="match status" value="1"/>
</dbReference>
<gene>
    <name evidence="6" type="ordered locus">Terro_3321</name>
</gene>
<dbReference type="PANTHER" id="PTHR44591">
    <property type="entry name" value="STRESS RESPONSE REGULATOR PROTEIN 1"/>
    <property type="match status" value="1"/>
</dbReference>
<dbReference type="InterPro" id="IPR050595">
    <property type="entry name" value="Bact_response_regulator"/>
</dbReference>
<dbReference type="PROSITE" id="PS50110">
    <property type="entry name" value="RESPONSE_REGULATORY"/>
    <property type="match status" value="1"/>
</dbReference>
<dbReference type="Gene3D" id="3.40.50.2300">
    <property type="match status" value="1"/>
</dbReference>
<evidence type="ECO:0000313" key="7">
    <source>
        <dbReference type="Proteomes" id="UP000006056"/>
    </source>
</evidence>
<dbReference type="GO" id="GO:0004672">
    <property type="term" value="F:protein kinase activity"/>
    <property type="evidence" value="ECO:0007669"/>
    <property type="project" value="UniProtKB-ARBA"/>
</dbReference>
<dbReference type="InterPro" id="IPR036641">
    <property type="entry name" value="HPT_dom_sf"/>
</dbReference>
<evidence type="ECO:0000313" key="6">
    <source>
        <dbReference type="EMBL" id="AFL89538.1"/>
    </source>
</evidence>
<accession>I3ZJX0</accession>
<evidence type="ECO:0000259" key="5">
    <source>
        <dbReference type="PROSITE" id="PS50894"/>
    </source>
</evidence>
<dbReference type="InterPro" id="IPR001789">
    <property type="entry name" value="Sig_transdc_resp-reg_receiver"/>
</dbReference>
<protein>
    <submittedName>
        <fullName evidence="6">Response regulator with CheY-like receiver, AAA-type ATPase, and DNA-binding domains</fullName>
    </submittedName>
</protein>
<evidence type="ECO:0000256" key="3">
    <source>
        <dbReference type="PROSITE-ProRule" id="PRU00169"/>
    </source>
</evidence>
<name>I3ZJX0_TERRK</name>
<dbReference type="SMART" id="SM00448">
    <property type="entry name" value="REC"/>
    <property type="match status" value="1"/>
</dbReference>
<evidence type="ECO:0000256" key="2">
    <source>
        <dbReference type="PROSITE-ProRule" id="PRU00110"/>
    </source>
</evidence>
<dbReference type="EMBL" id="CP003379">
    <property type="protein sequence ID" value="AFL89538.1"/>
    <property type="molecule type" value="Genomic_DNA"/>
</dbReference>